<name>A0A2M4DAR8_ANODA</name>
<accession>A0A2M4DAR8</accession>
<dbReference type="EMBL" id="GGFL01010459">
    <property type="protein sequence ID" value="MBW74637.1"/>
    <property type="molecule type" value="Transcribed_RNA"/>
</dbReference>
<protein>
    <submittedName>
        <fullName evidence="1">Putative secreted protein</fullName>
    </submittedName>
</protein>
<organism evidence="1">
    <name type="scientific">Anopheles darlingi</name>
    <name type="common">Mosquito</name>
    <dbReference type="NCBI Taxonomy" id="43151"/>
    <lineage>
        <taxon>Eukaryota</taxon>
        <taxon>Metazoa</taxon>
        <taxon>Ecdysozoa</taxon>
        <taxon>Arthropoda</taxon>
        <taxon>Hexapoda</taxon>
        <taxon>Insecta</taxon>
        <taxon>Pterygota</taxon>
        <taxon>Neoptera</taxon>
        <taxon>Endopterygota</taxon>
        <taxon>Diptera</taxon>
        <taxon>Nematocera</taxon>
        <taxon>Culicoidea</taxon>
        <taxon>Culicidae</taxon>
        <taxon>Anophelinae</taxon>
        <taxon>Anopheles</taxon>
    </lineage>
</organism>
<dbReference type="AlphaFoldDB" id="A0A2M4DAR8"/>
<reference evidence="1" key="1">
    <citation type="submission" date="2018-01" db="EMBL/GenBank/DDBJ databases">
        <title>An insight into the sialome of Amazonian anophelines.</title>
        <authorList>
            <person name="Ribeiro J.M."/>
            <person name="Scarpassa V."/>
            <person name="Calvo E."/>
        </authorList>
    </citation>
    <scope>NUCLEOTIDE SEQUENCE</scope>
</reference>
<evidence type="ECO:0000313" key="1">
    <source>
        <dbReference type="EMBL" id="MBW74637.1"/>
    </source>
</evidence>
<sequence length="139" mass="15416">MRVIRARSDRALAQLLLAAEALRAQDLTADQAHGRIARIIPNVVRAGVVRDAIDQLTVVVRQVNQLAHDGFGTEQRAGQQLHLACLPHALNLGHVAVGHLAEKGIRGARRVEEAQRIRLDAEVRDHEREIVIYLVVTLR</sequence>
<proteinExistence type="predicted"/>